<evidence type="ECO:0000256" key="3">
    <source>
        <dbReference type="ARBA" id="ARBA00022729"/>
    </source>
</evidence>
<sequence>MPGMLKRPVLAVLAVVVAASVASACGQGDATAPGSKDGSLTYAIGDEPETFNPGLQDEHTDPVTELVFRGLTRHDKDNRVVPSLAKSWTVAPDGKTYTFVLRPGVTWQDGRPFTSGDVKFTIETVRDAGAGSPLSRNFTMVRSVETPDPATVRLTLAEPFAPMLDAVSMGMLPEHLLQGKKLTDPGFGQHPVGTGPFALKTYKHGQYAELTAFDGYYEGRPGLKKIVVKYVPDDSARLIQLRNGEVDAANLAPQQAGKAGGHRLEVHPTADYRALMFNMKEPVFAGRRIRLAMNYAVDRDAITKSVVLGYGSPAKGPLDTSPYAAAPGFAFDPAKAASLMKEAGYAKNTQGMWARNGRTVKFELTTFAEDSLRVAILNVSATQLKQQGFDVDPHPRPRDWVRKHWGDLQGMVVGWGTPYDPDSSVYGPFASSQALAKGGSNYGSYSNPAADKALEDGRSTLDPAKRKAAYTAFQQALQDDPPFVWISYLKTINAVPKNLTGPAQRTLGHHGYGFFWNAETWRYN</sequence>
<comment type="caution">
    <text evidence="7">The sequence shown here is derived from an EMBL/GenBank/DDBJ whole genome shotgun (WGS) entry which is preliminary data.</text>
</comment>
<dbReference type="PANTHER" id="PTHR30290:SF9">
    <property type="entry name" value="OLIGOPEPTIDE-BINDING PROTEIN APPA"/>
    <property type="match status" value="1"/>
</dbReference>
<protein>
    <submittedName>
        <fullName evidence="7">ABC transporter substrate-binding protein</fullName>
    </submittedName>
</protein>
<keyword evidence="2" id="KW-0813">Transport</keyword>
<comment type="similarity">
    <text evidence="1">Belongs to the bacterial solute-binding protein 5 family.</text>
</comment>
<name>A0ABN2Z3L0_9ACTN</name>
<dbReference type="PANTHER" id="PTHR30290">
    <property type="entry name" value="PERIPLASMIC BINDING COMPONENT OF ABC TRANSPORTER"/>
    <property type="match status" value="1"/>
</dbReference>
<reference evidence="7 8" key="1">
    <citation type="journal article" date="2019" name="Int. J. Syst. Evol. Microbiol.">
        <title>The Global Catalogue of Microorganisms (GCM) 10K type strain sequencing project: providing services to taxonomists for standard genome sequencing and annotation.</title>
        <authorList>
            <consortium name="The Broad Institute Genomics Platform"/>
            <consortium name="The Broad Institute Genome Sequencing Center for Infectious Disease"/>
            <person name="Wu L."/>
            <person name="Ma J."/>
        </authorList>
    </citation>
    <scope>NUCLEOTIDE SEQUENCE [LARGE SCALE GENOMIC DNA]</scope>
    <source>
        <strain evidence="7 8">JCM 13850</strain>
    </source>
</reference>
<evidence type="ECO:0000313" key="8">
    <source>
        <dbReference type="Proteomes" id="UP001501020"/>
    </source>
</evidence>
<feature type="chain" id="PRO_5045626042" evidence="5">
    <location>
        <begin position="25"/>
        <end position="524"/>
    </location>
</feature>
<dbReference type="Proteomes" id="UP001501020">
    <property type="component" value="Unassembled WGS sequence"/>
</dbReference>
<accession>A0ABN2Z3L0</accession>
<dbReference type="PIRSF" id="PIRSF002741">
    <property type="entry name" value="MppA"/>
    <property type="match status" value="1"/>
</dbReference>
<evidence type="ECO:0000259" key="6">
    <source>
        <dbReference type="Pfam" id="PF00496"/>
    </source>
</evidence>
<evidence type="ECO:0000256" key="2">
    <source>
        <dbReference type="ARBA" id="ARBA00022448"/>
    </source>
</evidence>
<keyword evidence="3 5" id="KW-0732">Signal</keyword>
<dbReference type="Gene3D" id="3.10.105.10">
    <property type="entry name" value="Dipeptide-binding Protein, Domain 3"/>
    <property type="match status" value="1"/>
</dbReference>
<evidence type="ECO:0000256" key="1">
    <source>
        <dbReference type="ARBA" id="ARBA00005695"/>
    </source>
</evidence>
<feature type="domain" description="Solute-binding protein family 5" evidence="6">
    <location>
        <begin position="80"/>
        <end position="433"/>
    </location>
</feature>
<dbReference type="PROSITE" id="PS51257">
    <property type="entry name" value="PROKAR_LIPOPROTEIN"/>
    <property type="match status" value="1"/>
</dbReference>
<feature type="region of interest" description="Disordered" evidence="4">
    <location>
        <begin position="26"/>
        <end position="59"/>
    </location>
</feature>
<evidence type="ECO:0000256" key="4">
    <source>
        <dbReference type="SAM" id="MobiDB-lite"/>
    </source>
</evidence>
<feature type="signal peptide" evidence="5">
    <location>
        <begin position="1"/>
        <end position="24"/>
    </location>
</feature>
<dbReference type="EMBL" id="BAAAMR010000023">
    <property type="protein sequence ID" value="GAA2136270.1"/>
    <property type="molecule type" value="Genomic_DNA"/>
</dbReference>
<gene>
    <name evidence="7" type="ORF">GCM10009727_30920</name>
</gene>
<dbReference type="Pfam" id="PF00496">
    <property type="entry name" value="SBP_bac_5"/>
    <property type="match status" value="1"/>
</dbReference>
<evidence type="ECO:0000256" key="5">
    <source>
        <dbReference type="SAM" id="SignalP"/>
    </source>
</evidence>
<proteinExistence type="inferred from homology"/>
<dbReference type="InterPro" id="IPR039424">
    <property type="entry name" value="SBP_5"/>
</dbReference>
<evidence type="ECO:0000313" key="7">
    <source>
        <dbReference type="EMBL" id="GAA2136270.1"/>
    </source>
</evidence>
<organism evidence="7 8">
    <name type="scientific">Actinomadura napierensis</name>
    <dbReference type="NCBI Taxonomy" id="267854"/>
    <lineage>
        <taxon>Bacteria</taxon>
        <taxon>Bacillati</taxon>
        <taxon>Actinomycetota</taxon>
        <taxon>Actinomycetes</taxon>
        <taxon>Streptosporangiales</taxon>
        <taxon>Thermomonosporaceae</taxon>
        <taxon>Actinomadura</taxon>
    </lineage>
</organism>
<keyword evidence="8" id="KW-1185">Reference proteome</keyword>
<dbReference type="SUPFAM" id="SSF53850">
    <property type="entry name" value="Periplasmic binding protein-like II"/>
    <property type="match status" value="1"/>
</dbReference>
<dbReference type="Gene3D" id="3.90.76.10">
    <property type="entry name" value="Dipeptide-binding Protein, Domain 1"/>
    <property type="match status" value="1"/>
</dbReference>
<dbReference type="Gene3D" id="3.40.190.10">
    <property type="entry name" value="Periplasmic binding protein-like II"/>
    <property type="match status" value="1"/>
</dbReference>
<dbReference type="InterPro" id="IPR000914">
    <property type="entry name" value="SBP_5_dom"/>
</dbReference>
<dbReference type="InterPro" id="IPR030678">
    <property type="entry name" value="Peptide/Ni-bd"/>
</dbReference>